<reference evidence="2" key="1">
    <citation type="submission" date="2021-10" db="EMBL/GenBank/DDBJ databases">
        <title>Melipona bicolor Genome sequencing and assembly.</title>
        <authorList>
            <person name="Araujo N.S."/>
            <person name="Arias M.C."/>
        </authorList>
    </citation>
    <scope>NUCLEOTIDE SEQUENCE</scope>
    <source>
        <strain evidence="2">USP_2M_L1-L4_2017</strain>
        <tissue evidence="2">Whole body</tissue>
    </source>
</reference>
<evidence type="ECO:0000313" key="2">
    <source>
        <dbReference type="EMBL" id="KAK1125157.1"/>
    </source>
</evidence>
<sequence length="212" mass="23998">MEGNLDESRAWLASFAATGENFATSRGSCHESSRAGPPNANYIDFRQIVKTYSEDKTTLIPQSFSGESPQLSVRPCSVRVSTTRRSKEKDETVSLGAVATRYAQRVSSFVPSVQRRLVRIHYLRSHFAVHPAVRRLSTVTRTSKQDEVDGRLAFLLAREVDLSMGDATDGERQTGSFLRKRDRERERERADRVTKRRNPAATLFDFQLEKPC</sequence>
<dbReference type="Proteomes" id="UP001177670">
    <property type="component" value="Unassembled WGS sequence"/>
</dbReference>
<keyword evidence="3" id="KW-1185">Reference proteome</keyword>
<protein>
    <submittedName>
        <fullName evidence="2">Uncharacterized protein</fullName>
    </submittedName>
</protein>
<dbReference type="AlphaFoldDB" id="A0AA40KLV3"/>
<organism evidence="2 3">
    <name type="scientific">Melipona bicolor</name>
    <dbReference type="NCBI Taxonomy" id="60889"/>
    <lineage>
        <taxon>Eukaryota</taxon>
        <taxon>Metazoa</taxon>
        <taxon>Ecdysozoa</taxon>
        <taxon>Arthropoda</taxon>
        <taxon>Hexapoda</taxon>
        <taxon>Insecta</taxon>
        <taxon>Pterygota</taxon>
        <taxon>Neoptera</taxon>
        <taxon>Endopterygota</taxon>
        <taxon>Hymenoptera</taxon>
        <taxon>Apocrita</taxon>
        <taxon>Aculeata</taxon>
        <taxon>Apoidea</taxon>
        <taxon>Anthophila</taxon>
        <taxon>Apidae</taxon>
        <taxon>Melipona</taxon>
    </lineage>
</organism>
<gene>
    <name evidence="2" type="ORF">K0M31_006497</name>
</gene>
<name>A0AA40KLV3_9HYME</name>
<accession>A0AA40KLV3</accession>
<feature type="compositionally biased region" description="Basic and acidic residues" evidence="1">
    <location>
        <begin position="179"/>
        <end position="193"/>
    </location>
</feature>
<evidence type="ECO:0000313" key="3">
    <source>
        <dbReference type="Proteomes" id="UP001177670"/>
    </source>
</evidence>
<feature type="region of interest" description="Disordered" evidence="1">
    <location>
        <begin position="166"/>
        <end position="195"/>
    </location>
</feature>
<evidence type="ECO:0000256" key="1">
    <source>
        <dbReference type="SAM" id="MobiDB-lite"/>
    </source>
</evidence>
<dbReference type="EMBL" id="JAHYIQ010000017">
    <property type="protein sequence ID" value="KAK1125157.1"/>
    <property type="molecule type" value="Genomic_DNA"/>
</dbReference>
<comment type="caution">
    <text evidence="2">The sequence shown here is derived from an EMBL/GenBank/DDBJ whole genome shotgun (WGS) entry which is preliminary data.</text>
</comment>
<proteinExistence type="predicted"/>